<dbReference type="AlphaFoldDB" id="A0AAV1SEH3"/>
<organism evidence="2 3">
    <name type="scientific">Dovyalis caffra</name>
    <dbReference type="NCBI Taxonomy" id="77055"/>
    <lineage>
        <taxon>Eukaryota</taxon>
        <taxon>Viridiplantae</taxon>
        <taxon>Streptophyta</taxon>
        <taxon>Embryophyta</taxon>
        <taxon>Tracheophyta</taxon>
        <taxon>Spermatophyta</taxon>
        <taxon>Magnoliopsida</taxon>
        <taxon>eudicotyledons</taxon>
        <taxon>Gunneridae</taxon>
        <taxon>Pentapetalae</taxon>
        <taxon>rosids</taxon>
        <taxon>fabids</taxon>
        <taxon>Malpighiales</taxon>
        <taxon>Salicaceae</taxon>
        <taxon>Flacourtieae</taxon>
        <taxon>Dovyalis</taxon>
    </lineage>
</organism>
<evidence type="ECO:0000313" key="2">
    <source>
        <dbReference type="EMBL" id="CAK7348837.1"/>
    </source>
</evidence>
<proteinExistence type="predicted"/>
<feature type="compositionally biased region" description="Basic and acidic residues" evidence="1">
    <location>
        <begin position="36"/>
        <end position="53"/>
    </location>
</feature>
<dbReference type="EMBL" id="CAWUPB010001173">
    <property type="protein sequence ID" value="CAK7348837.1"/>
    <property type="molecule type" value="Genomic_DNA"/>
</dbReference>
<protein>
    <submittedName>
        <fullName evidence="2">Uncharacterized protein</fullName>
    </submittedName>
</protein>
<name>A0AAV1SEH3_9ROSI</name>
<dbReference type="Proteomes" id="UP001314170">
    <property type="component" value="Unassembled WGS sequence"/>
</dbReference>
<accession>A0AAV1SEH3</accession>
<reference evidence="2 3" key="1">
    <citation type="submission" date="2024-01" db="EMBL/GenBank/DDBJ databases">
        <authorList>
            <person name="Waweru B."/>
        </authorList>
    </citation>
    <scope>NUCLEOTIDE SEQUENCE [LARGE SCALE GENOMIC DNA]</scope>
</reference>
<comment type="caution">
    <text evidence="2">The sequence shown here is derived from an EMBL/GenBank/DDBJ whole genome shotgun (WGS) entry which is preliminary data.</text>
</comment>
<evidence type="ECO:0000256" key="1">
    <source>
        <dbReference type="SAM" id="MobiDB-lite"/>
    </source>
</evidence>
<gene>
    <name evidence="2" type="ORF">DCAF_LOCUS21545</name>
</gene>
<sequence length="88" mass="9755">MVQPLLPSDCRPFESHVQQQTFIQKRTVLKVLDNSGGEKGDVHTSLEGDEMGGRDYDSEVKFDDSHCSLVLVDEKGQPLGTSHRTSPI</sequence>
<keyword evidence="3" id="KW-1185">Reference proteome</keyword>
<evidence type="ECO:0000313" key="3">
    <source>
        <dbReference type="Proteomes" id="UP001314170"/>
    </source>
</evidence>
<feature type="region of interest" description="Disordered" evidence="1">
    <location>
        <begin position="34"/>
        <end position="53"/>
    </location>
</feature>